<keyword evidence="2" id="KW-0371">Homeobox</keyword>
<name>A0AAV1MWW8_SCOSC</name>
<sequence>MKCDDYCNAAAGADDEAAIASASKDAVSTAPPENDLYEAVSADEGRVTVSSTHEVSAIPTDIDEAGPAEESTVMDSDGATSSRNSQKKPLKRMKRFFGRMFRAMCCCCSATVDE</sequence>
<protein>
    <submittedName>
        <fullName evidence="2">Homeodomain-interacting protein kinase 2-like</fullName>
    </submittedName>
</protein>
<evidence type="ECO:0000256" key="1">
    <source>
        <dbReference type="SAM" id="MobiDB-lite"/>
    </source>
</evidence>
<reference evidence="2 3" key="1">
    <citation type="submission" date="2024-01" db="EMBL/GenBank/DDBJ databases">
        <authorList>
            <person name="Alioto T."/>
            <person name="Alioto T."/>
            <person name="Gomez Garrido J."/>
        </authorList>
    </citation>
    <scope>NUCLEOTIDE SEQUENCE [LARGE SCALE GENOMIC DNA]</scope>
</reference>
<keyword evidence="2" id="KW-0238">DNA-binding</keyword>
<dbReference type="GO" id="GO:0003677">
    <property type="term" value="F:DNA binding"/>
    <property type="evidence" value="ECO:0007669"/>
    <property type="project" value="UniProtKB-KW"/>
</dbReference>
<accession>A0AAV1MWW8</accession>
<gene>
    <name evidence="2" type="ORF">FSCOSCO3_A017400</name>
</gene>
<evidence type="ECO:0000313" key="2">
    <source>
        <dbReference type="EMBL" id="CAK6951581.1"/>
    </source>
</evidence>
<evidence type="ECO:0000313" key="3">
    <source>
        <dbReference type="Proteomes" id="UP001314229"/>
    </source>
</evidence>
<dbReference type="Proteomes" id="UP001314229">
    <property type="component" value="Unassembled WGS sequence"/>
</dbReference>
<feature type="region of interest" description="Disordered" evidence="1">
    <location>
        <begin position="40"/>
        <end position="89"/>
    </location>
</feature>
<comment type="caution">
    <text evidence="2">The sequence shown here is derived from an EMBL/GenBank/DDBJ whole genome shotgun (WGS) entry which is preliminary data.</text>
</comment>
<keyword evidence="2" id="KW-0418">Kinase</keyword>
<dbReference type="GO" id="GO:0016301">
    <property type="term" value="F:kinase activity"/>
    <property type="evidence" value="ECO:0007669"/>
    <property type="project" value="UniProtKB-KW"/>
</dbReference>
<keyword evidence="3" id="KW-1185">Reference proteome</keyword>
<dbReference type="EMBL" id="CAWUFR010000007">
    <property type="protein sequence ID" value="CAK6951581.1"/>
    <property type="molecule type" value="Genomic_DNA"/>
</dbReference>
<dbReference type="AlphaFoldDB" id="A0AAV1MWW8"/>
<proteinExistence type="predicted"/>
<keyword evidence="2" id="KW-0808">Transferase</keyword>
<organism evidence="2 3">
    <name type="scientific">Scomber scombrus</name>
    <name type="common">Atlantic mackerel</name>
    <name type="synonym">Scomber vernalis</name>
    <dbReference type="NCBI Taxonomy" id="13677"/>
    <lineage>
        <taxon>Eukaryota</taxon>
        <taxon>Metazoa</taxon>
        <taxon>Chordata</taxon>
        <taxon>Craniata</taxon>
        <taxon>Vertebrata</taxon>
        <taxon>Euteleostomi</taxon>
        <taxon>Actinopterygii</taxon>
        <taxon>Neopterygii</taxon>
        <taxon>Teleostei</taxon>
        <taxon>Neoteleostei</taxon>
        <taxon>Acanthomorphata</taxon>
        <taxon>Pelagiaria</taxon>
        <taxon>Scombriformes</taxon>
        <taxon>Scombridae</taxon>
        <taxon>Scomber</taxon>
    </lineage>
</organism>